<comment type="caution">
    <text evidence="1">The sequence shown here is derived from an EMBL/GenBank/DDBJ whole genome shotgun (WGS) entry which is preliminary data.</text>
</comment>
<evidence type="ECO:0000313" key="2">
    <source>
        <dbReference type="Proteomes" id="UP000887013"/>
    </source>
</evidence>
<reference evidence="1" key="1">
    <citation type="submission" date="2020-08" db="EMBL/GenBank/DDBJ databases">
        <title>Multicomponent nature underlies the extraordinary mechanical properties of spider dragline silk.</title>
        <authorList>
            <person name="Kono N."/>
            <person name="Nakamura H."/>
            <person name="Mori M."/>
            <person name="Yoshida Y."/>
            <person name="Ohtoshi R."/>
            <person name="Malay A.D."/>
            <person name="Moran D.A.P."/>
            <person name="Tomita M."/>
            <person name="Numata K."/>
            <person name="Arakawa K."/>
        </authorList>
    </citation>
    <scope>NUCLEOTIDE SEQUENCE</scope>
</reference>
<keyword evidence="2" id="KW-1185">Reference proteome</keyword>
<dbReference type="Proteomes" id="UP000887013">
    <property type="component" value="Unassembled WGS sequence"/>
</dbReference>
<accession>A0A8X6QVR7</accession>
<protein>
    <submittedName>
        <fullName evidence="1">Uncharacterized protein</fullName>
    </submittedName>
</protein>
<gene>
    <name evidence="1" type="ORF">NPIL_650291</name>
</gene>
<proteinExistence type="predicted"/>
<name>A0A8X6QVR7_NEPPI</name>
<dbReference type="EMBL" id="BMAW01084668">
    <property type="protein sequence ID" value="GFU39689.1"/>
    <property type="molecule type" value="Genomic_DNA"/>
</dbReference>
<evidence type="ECO:0000313" key="1">
    <source>
        <dbReference type="EMBL" id="GFU39689.1"/>
    </source>
</evidence>
<sequence length="86" mass="9852">MDKEGAEKNEKIKPSRQYLPSIHFCMLNSLRKTHSAIMHGAIPLAKRHYPWIREDSLLLIRTPDKHEIVFSACPPSLPSRQSSAMI</sequence>
<dbReference type="AlphaFoldDB" id="A0A8X6QVR7"/>
<organism evidence="1 2">
    <name type="scientific">Nephila pilipes</name>
    <name type="common">Giant wood spider</name>
    <name type="synonym">Nephila maculata</name>
    <dbReference type="NCBI Taxonomy" id="299642"/>
    <lineage>
        <taxon>Eukaryota</taxon>
        <taxon>Metazoa</taxon>
        <taxon>Ecdysozoa</taxon>
        <taxon>Arthropoda</taxon>
        <taxon>Chelicerata</taxon>
        <taxon>Arachnida</taxon>
        <taxon>Araneae</taxon>
        <taxon>Araneomorphae</taxon>
        <taxon>Entelegynae</taxon>
        <taxon>Araneoidea</taxon>
        <taxon>Nephilidae</taxon>
        <taxon>Nephila</taxon>
    </lineage>
</organism>